<dbReference type="GO" id="GO:0016740">
    <property type="term" value="F:transferase activity"/>
    <property type="evidence" value="ECO:0007669"/>
    <property type="project" value="UniProtKB-KW"/>
</dbReference>
<name>A0A7Y9LCN9_9ACTN</name>
<dbReference type="RefSeq" id="WP_179757617.1">
    <property type="nucleotide sequence ID" value="NZ_JACCBU010000001.1"/>
</dbReference>
<dbReference type="PANTHER" id="PTHR34822:SF1">
    <property type="entry name" value="GRPB FAMILY PROTEIN"/>
    <property type="match status" value="1"/>
</dbReference>
<keyword evidence="1" id="KW-0808">Transferase</keyword>
<evidence type="ECO:0000313" key="1">
    <source>
        <dbReference type="EMBL" id="NYE75044.1"/>
    </source>
</evidence>
<comment type="caution">
    <text evidence="1">The sequence shown here is derived from an EMBL/GenBank/DDBJ whole genome shotgun (WGS) entry which is preliminary data.</text>
</comment>
<keyword evidence="2" id="KW-1185">Reference proteome</keyword>
<dbReference type="InterPro" id="IPR007344">
    <property type="entry name" value="GrpB/CoaE"/>
</dbReference>
<accession>A0A7Y9LCN9</accession>
<gene>
    <name evidence="1" type="ORF">BKA15_006373</name>
</gene>
<proteinExistence type="predicted"/>
<dbReference type="EMBL" id="JACCBU010000001">
    <property type="protein sequence ID" value="NYE75044.1"/>
    <property type="molecule type" value="Genomic_DNA"/>
</dbReference>
<evidence type="ECO:0000313" key="2">
    <source>
        <dbReference type="Proteomes" id="UP000569914"/>
    </source>
</evidence>
<protein>
    <submittedName>
        <fullName evidence="1">GrpB-like predicted nucleotidyltransferase (UPF0157 family)</fullName>
    </submittedName>
</protein>
<dbReference type="Gene3D" id="3.30.460.10">
    <property type="entry name" value="Beta Polymerase, domain 2"/>
    <property type="match status" value="1"/>
</dbReference>
<reference evidence="1 2" key="1">
    <citation type="submission" date="2020-07" db="EMBL/GenBank/DDBJ databases">
        <title>Sequencing the genomes of 1000 actinobacteria strains.</title>
        <authorList>
            <person name="Klenk H.-P."/>
        </authorList>
    </citation>
    <scope>NUCLEOTIDE SEQUENCE [LARGE SCALE GENOMIC DNA]</scope>
    <source>
        <strain evidence="1 2">DSM 22083</strain>
    </source>
</reference>
<dbReference type="SUPFAM" id="SSF81301">
    <property type="entry name" value="Nucleotidyltransferase"/>
    <property type="match status" value="1"/>
</dbReference>
<sequence>MTEQRPLVEVVEWTPDWAVRFAADAAELAPVLPADATIEHIGSTSVPGLPAKPIIDLLVTTADPDSVLGKGSGVFGLGYTYNPKYFADDPDHIFFKRDTDGVRTEHLHVFHVRSPAPQADRDFRDYLIAHPDAARRYAEAKRAAALAHPDSRADYGTAKESVLLEFTRAARRWAADRRSSGADPRT</sequence>
<dbReference type="InterPro" id="IPR043519">
    <property type="entry name" value="NT_sf"/>
</dbReference>
<organism evidence="1 2">
    <name type="scientific">Microlunatus parietis</name>
    <dbReference type="NCBI Taxonomy" id="682979"/>
    <lineage>
        <taxon>Bacteria</taxon>
        <taxon>Bacillati</taxon>
        <taxon>Actinomycetota</taxon>
        <taxon>Actinomycetes</taxon>
        <taxon>Propionibacteriales</taxon>
        <taxon>Propionibacteriaceae</taxon>
        <taxon>Microlunatus</taxon>
    </lineage>
</organism>
<dbReference type="Proteomes" id="UP000569914">
    <property type="component" value="Unassembled WGS sequence"/>
</dbReference>
<dbReference type="AlphaFoldDB" id="A0A7Y9LCN9"/>
<dbReference type="Pfam" id="PF04229">
    <property type="entry name" value="GrpB"/>
    <property type="match status" value="1"/>
</dbReference>
<dbReference type="PANTHER" id="PTHR34822">
    <property type="entry name" value="GRPB DOMAIN PROTEIN (AFU_ORTHOLOGUE AFUA_1G01530)"/>
    <property type="match status" value="1"/>
</dbReference>